<dbReference type="GO" id="GO:0003677">
    <property type="term" value="F:DNA binding"/>
    <property type="evidence" value="ECO:0007669"/>
    <property type="project" value="UniProtKB-KW"/>
</dbReference>
<dbReference type="InterPro" id="IPR000551">
    <property type="entry name" value="MerR-type_HTH_dom"/>
</dbReference>
<keyword evidence="2" id="KW-0238">DNA-binding</keyword>
<dbReference type="PROSITE" id="PS50937">
    <property type="entry name" value="HTH_MERR_2"/>
    <property type="match status" value="1"/>
</dbReference>
<dbReference type="eggNOG" id="COG0789">
    <property type="taxonomic scope" value="Bacteria"/>
</dbReference>
<dbReference type="PROSITE" id="PS00552">
    <property type="entry name" value="HTH_MERR_1"/>
    <property type="match status" value="1"/>
</dbReference>
<name>A0A068TDM4_NEOGA</name>
<evidence type="ECO:0000256" key="3">
    <source>
        <dbReference type="ARBA" id="ARBA00023163"/>
    </source>
</evidence>
<dbReference type="PANTHER" id="PTHR30204:SF94">
    <property type="entry name" value="HEAVY METAL-DEPENDENT TRANSCRIPTIONAL REGULATOR HI_0293-RELATED"/>
    <property type="match status" value="1"/>
</dbReference>
<keyword evidence="1" id="KW-0805">Transcription regulation</keyword>
<feature type="domain" description="HTH merR-type" evidence="4">
    <location>
        <begin position="7"/>
        <end position="76"/>
    </location>
</feature>
<keyword evidence="3" id="KW-0804">Transcription</keyword>
<dbReference type="PRINTS" id="PR00040">
    <property type="entry name" value="HTHMERR"/>
</dbReference>
<proteinExistence type="predicted"/>
<evidence type="ECO:0000313" key="6">
    <source>
        <dbReference type="Proteomes" id="UP000028186"/>
    </source>
</evidence>
<dbReference type="Pfam" id="PF13411">
    <property type="entry name" value="MerR_1"/>
    <property type="match status" value="1"/>
</dbReference>
<sequence length="145" mass="15946">MNTHPRGLTIGALASASGVSTPTIRYYEEIGLLPSAHRTASGQRVYDQSDIARITFMKRCRDFGFSIEQVRVLAGLSVSSDKDCTEVRDIARAHLQDLRERLEELRALERSMSNFVEACDTVCAGGVGVDCVIFKDLSDPNNTCC</sequence>
<dbReference type="Proteomes" id="UP000028186">
    <property type="component" value="Chromosome I"/>
</dbReference>
<dbReference type="RefSeq" id="WP_038547837.1">
    <property type="nucleotide sequence ID" value="NZ_HG938355.1"/>
</dbReference>
<dbReference type="EMBL" id="HG938355">
    <property type="protein sequence ID" value="CDN56518.1"/>
    <property type="molecule type" value="Genomic_DNA"/>
</dbReference>
<evidence type="ECO:0000256" key="1">
    <source>
        <dbReference type="ARBA" id="ARBA00023015"/>
    </source>
</evidence>
<organism evidence="5 6">
    <name type="scientific">Neorhizobium galegae bv. officinalis bv. officinalis str. HAMBI 1141</name>
    <dbReference type="NCBI Taxonomy" id="1028801"/>
    <lineage>
        <taxon>Bacteria</taxon>
        <taxon>Pseudomonadati</taxon>
        <taxon>Pseudomonadota</taxon>
        <taxon>Alphaproteobacteria</taxon>
        <taxon>Hyphomicrobiales</taxon>
        <taxon>Rhizobiaceae</taxon>
        <taxon>Rhizobium/Agrobacterium group</taxon>
        <taxon>Neorhizobium</taxon>
    </lineage>
</organism>
<dbReference type="Gene3D" id="1.10.1660.10">
    <property type="match status" value="1"/>
</dbReference>
<dbReference type="KEGG" id="ngl:RG1141_CH42040"/>
<dbReference type="GO" id="GO:0003700">
    <property type="term" value="F:DNA-binding transcription factor activity"/>
    <property type="evidence" value="ECO:0007669"/>
    <property type="project" value="InterPro"/>
</dbReference>
<evidence type="ECO:0000313" key="5">
    <source>
        <dbReference type="EMBL" id="CDN56518.1"/>
    </source>
</evidence>
<reference evidence="6" key="1">
    <citation type="journal article" date="2014" name="BMC Genomics">
        <title>Genome sequencing of two Neorhizobium galegae strains reveals a noeT gene responsible for the unusual acetylation of the nodulation factors.</title>
        <authorList>
            <person name="Osterman J."/>
            <person name="Marsh J."/>
            <person name="Laine P.K."/>
            <person name="Zeng Z."/>
            <person name="Alatalo E."/>
            <person name="Sullivan J.T."/>
            <person name="Young J.P."/>
            <person name="Thomas-Oates J."/>
            <person name="Paulin L."/>
            <person name="Lindstrom K."/>
        </authorList>
    </citation>
    <scope>NUCLEOTIDE SEQUENCE [LARGE SCALE GENOMIC DNA]</scope>
    <source>
        <strain evidence="6">HAMBI 1141</strain>
    </source>
</reference>
<dbReference type="AlphaFoldDB" id="A0A068TDM4"/>
<accession>A0A068TDM4</accession>
<dbReference type="SMART" id="SM00422">
    <property type="entry name" value="HTH_MERR"/>
    <property type="match status" value="1"/>
</dbReference>
<dbReference type="SUPFAM" id="SSF46955">
    <property type="entry name" value="Putative DNA-binding domain"/>
    <property type="match status" value="1"/>
</dbReference>
<gene>
    <name evidence="5" type="ORF">RG1141_CH42040</name>
</gene>
<dbReference type="CDD" id="cd04785">
    <property type="entry name" value="HTH_CadR-PbrR-like"/>
    <property type="match status" value="1"/>
</dbReference>
<evidence type="ECO:0000259" key="4">
    <source>
        <dbReference type="PROSITE" id="PS50937"/>
    </source>
</evidence>
<dbReference type="PANTHER" id="PTHR30204">
    <property type="entry name" value="REDOX-CYCLING DRUG-SENSING TRANSCRIPTIONAL ACTIVATOR SOXR"/>
    <property type="match status" value="1"/>
</dbReference>
<evidence type="ECO:0000256" key="2">
    <source>
        <dbReference type="ARBA" id="ARBA00023125"/>
    </source>
</evidence>
<protein>
    <submittedName>
        <fullName evidence="5">Cu(I)-responsive transcriptional regulator</fullName>
    </submittedName>
</protein>
<dbReference type="HOGENOM" id="CLU_060077_2_0_5"/>
<dbReference type="InterPro" id="IPR009061">
    <property type="entry name" value="DNA-bd_dom_put_sf"/>
</dbReference>
<dbReference type="InterPro" id="IPR047057">
    <property type="entry name" value="MerR_fam"/>
</dbReference>